<accession>A0A1I5ZK04</accession>
<dbReference type="SUPFAM" id="SSF53474">
    <property type="entry name" value="alpha/beta-Hydrolases"/>
    <property type="match status" value="1"/>
</dbReference>
<feature type="domain" description="AB hydrolase-1" evidence="1">
    <location>
        <begin position="19"/>
        <end position="247"/>
    </location>
</feature>
<dbReference type="STRING" id="126156.SAMN05421670_2757"/>
<dbReference type="AlphaFoldDB" id="A0A1I5ZK04"/>
<dbReference type="InterPro" id="IPR050266">
    <property type="entry name" value="AB_hydrolase_sf"/>
</dbReference>
<evidence type="ECO:0000313" key="2">
    <source>
        <dbReference type="EMBL" id="SFQ56796.1"/>
    </source>
</evidence>
<sequence length="258" mass="28305">MKTTNSNIAYIEEGQGEVLLFIHGFCGSSEYWNEVIHELSTDYRVIAIDLPGHGESKNHDGVLDIDQYASVLKSFLEELKIEKVTMFGHSLGGYITLAFAESYSQYLNGFSLIHSTGFPDSEEAKKGRTASAGKIDKDGIDPFIDGLVPKLFAPENVETHRQSLTKVKKIGYETSPEGAKDALNAMKVRKDRTEVLANTKLPVLLIAGESDQLIPADKTFTASGENFKHVVIKGAGHMSMYEAPEKLSSAILSYLNQA</sequence>
<keyword evidence="3" id="KW-1185">Reference proteome</keyword>
<dbReference type="InterPro" id="IPR000073">
    <property type="entry name" value="AB_hydrolase_1"/>
</dbReference>
<dbReference type="PRINTS" id="PR00412">
    <property type="entry name" value="EPOXHYDRLASE"/>
</dbReference>
<organism evidence="2 3">
    <name type="scientific">Psychrobacillus psychrotolerans</name>
    <dbReference type="NCBI Taxonomy" id="126156"/>
    <lineage>
        <taxon>Bacteria</taxon>
        <taxon>Bacillati</taxon>
        <taxon>Bacillota</taxon>
        <taxon>Bacilli</taxon>
        <taxon>Bacillales</taxon>
        <taxon>Bacillaceae</taxon>
        <taxon>Psychrobacillus</taxon>
    </lineage>
</organism>
<dbReference type="GO" id="GO:0016020">
    <property type="term" value="C:membrane"/>
    <property type="evidence" value="ECO:0007669"/>
    <property type="project" value="TreeGrafter"/>
</dbReference>
<gene>
    <name evidence="2" type="ORF">SAMN05421670_2757</name>
</gene>
<dbReference type="GO" id="GO:0003824">
    <property type="term" value="F:catalytic activity"/>
    <property type="evidence" value="ECO:0007669"/>
    <property type="project" value="InterPro"/>
</dbReference>
<dbReference type="EMBL" id="FOXU01000005">
    <property type="protein sequence ID" value="SFQ56796.1"/>
    <property type="molecule type" value="Genomic_DNA"/>
</dbReference>
<dbReference type="PANTHER" id="PTHR43798">
    <property type="entry name" value="MONOACYLGLYCEROL LIPASE"/>
    <property type="match status" value="1"/>
</dbReference>
<dbReference type="Pfam" id="PF12697">
    <property type="entry name" value="Abhydrolase_6"/>
    <property type="match status" value="1"/>
</dbReference>
<dbReference type="InterPro" id="IPR029058">
    <property type="entry name" value="AB_hydrolase_fold"/>
</dbReference>
<dbReference type="InterPro" id="IPR000639">
    <property type="entry name" value="Epox_hydrolase-like"/>
</dbReference>
<proteinExistence type="predicted"/>
<dbReference type="PANTHER" id="PTHR43798:SF33">
    <property type="entry name" value="HYDROLASE, PUTATIVE (AFU_ORTHOLOGUE AFUA_2G14860)-RELATED"/>
    <property type="match status" value="1"/>
</dbReference>
<reference evidence="3" key="1">
    <citation type="submission" date="2016-10" db="EMBL/GenBank/DDBJ databases">
        <authorList>
            <person name="Varghese N."/>
            <person name="Submissions S."/>
        </authorList>
    </citation>
    <scope>NUCLEOTIDE SEQUENCE [LARGE SCALE GENOMIC DNA]</scope>
    <source>
        <strain evidence="3">DSM 11706</strain>
    </source>
</reference>
<dbReference type="PRINTS" id="PR00111">
    <property type="entry name" value="ABHYDROLASE"/>
</dbReference>
<evidence type="ECO:0000313" key="3">
    <source>
        <dbReference type="Proteomes" id="UP000198734"/>
    </source>
</evidence>
<dbReference type="OrthoDB" id="252464at2"/>
<name>A0A1I5ZK04_9BACI</name>
<protein>
    <submittedName>
        <fullName evidence="2">Pimeloyl-ACP methyl ester carboxylesterase</fullName>
    </submittedName>
</protein>
<evidence type="ECO:0000259" key="1">
    <source>
        <dbReference type="Pfam" id="PF12697"/>
    </source>
</evidence>
<dbReference type="Gene3D" id="3.40.50.1820">
    <property type="entry name" value="alpha/beta hydrolase"/>
    <property type="match status" value="1"/>
</dbReference>
<dbReference type="Proteomes" id="UP000198734">
    <property type="component" value="Unassembled WGS sequence"/>
</dbReference>
<dbReference type="RefSeq" id="WP_093537460.1">
    <property type="nucleotide sequence ID" value="NZ_FOXU01000005.1"/>
</dbReference>